<sequence>MPNQCYHGFDSLTGNGGMQMTFLVGVLWKKLKGRPSLHLLWLSALAVVLGALAFAITQKVSVFTGFYWAVTTAATVGYGDVTPHNTVGRIVAMGVMLTAIPLLGAVFATWSAGLASARVRRLLGMDHHTELKNHLAIYGYNATVAHMLGDLAAGDQAVLLVADVDPATIPARVHLYAGDPTKTEVVEQSRPDRASRALLAGETDAAVLMTAVLVNHYAPQLPRTALVQSPKVAAALEDLGVEHCIATDDLVGHALAKSLETPHAADLLLGIIGNDRYQLREKPVNTDWIGRTLSQVRQTYQGVLLGLLHEKRVVMGVEQDPIVQADDRVFVLEAEQ</sequence>
<dbReference type="Pfam" id="PF02254">
    <property type="entry name" value="TrkA_N"/>
    <property type="match status" value="1"/>
</dbReference>
<feature type="transmembrane region" description="Helical" evidence="2">
    <location>
        <begin position="90"/>
        <end position="115"/>
    </location>
</feature>
<evidence type="ECO:0000259" key="4">
    <source>
        <dbReference type="Pfam" id="PF07885"/>
    </source>
</evidence>
<dbReference type="InterPro" id="IPR036291">
    <property type="entry name" value="NAD(P)-bd_dom_sf"/>
</dbReference>
<evidence type="ECO:0000313" key="5">
    <source>
        <dbReference type="EMBL" id="PSR21426.1"/>
    </source>
</evidence>
<dbReference type="InterPro" id="IPR013099">
    <property type="entry name" value="K_chnl_dom"/>
</dbReference>
<name>A0A2T2WGR7_9FIRM</name>
<dbReference type="Proteomes" id="UP000241848">
    <property type="component" value="Unassembled WGS sequence"/>
</dbReference>
<accession>A0A2T2WGR7</accession>
<protein>
    <recommendedName>
        <fullName evidence="7">Potassium channel protein</fullName>
    </recommendedName>
</protein>
<feature type="transmembrane region" description="Helical" evidence="2">
    <location>
        <begin position="39"/>
        <end position="70"/>
    </location>
</feature>
<evidence type="ECO:0000256" key="1">
    <source>
        <dbReference type="ARBA" id="ARBA00004651"/>
    </source>
</evidence>
<evidence type="ECO:0000256" key="2">
    <source>
        <dbReference type="SAM" id="Phobius"/>
    </source>
</evidence>
<dbReference type="GO" id="GO:0006813">
    <property type="term" value="P:potassium ion transport"/>
    <property type="evidence" value="ECO:0007669"/>
    <property type="project" value="InterPro"/>
</dbReference>
<comment type="caution">
    <text evidence="5">The sequence shown here is derived from an EMBL/GenBank/DDBJ whole genome shotgun (WGS) entry which is preliminary data.</text>
</comment>
<dbReference type="SUPFAM" id="SSF51735">
    <property type="entry name" value="NAD(P)-binding Rossmann-fold domains"/>
    <property type="match status" value="1"/>
</dbReference>
<keyword evidence="2" id="KW-0812">Transmembrane</keyword>
<dbReference type="InterPro" id="IPR003148">
    <property type="entry name" value="RCK_N"/>
</dbReference>
<keyword evidence="2" id="KW-0472">Membrane</keyword>
<feature type="domain" description="Potassium channel" evidence="4">
    <location>
        <begin position="46"/>
        <end position="110"/>
    </location>
</feature>
<dbReference type="PANTHER" id="PTHR43833">
    <property type="entry name" value="POTASSIUM CHANNEL PROTEIN 2-RELATED-RELATED"/>
    <property type="match status" value="1"/>
</dbReference>
<evidence type="ECO:0000259" key="3">
    <source>
        <dbReference type="Pfam" id="PF02254"/>
    </source>
</evidence>
<dbReference type="GO" id="GO:0005886">
    <property type="term" value="C:plasma membrane"/>
    <property type="evidence" value="ECO:0007669"/>
    <property type="project" value="UniProtKB-SubCell"/>
</dbReference>
<comment type="subcellular location">
    <subcellularLocation>
        <location evidence="1">Cell membrane</location>
        <topology evidence="1">Multi-pass membrane protein</topology>
    </subcellularLocation>
</comment>
<dbReference type="Pfam" id="PF07885">
    <property type="entry name" value="Ion_trans_2"/>
    <property type="match status" value="1"/>
</dbReference>
<dbReference type="AlphaFoldDB" id="A0A2T2WGR7"/>
<dbReference type="InterPro" id="IPR050721">
    <property type="entry name" value="Trk_Ktr_HKT_K-transport"/>
</dbReference>
<dbReference type="SUPFAM" id="SSF81324">
    <property type="entry name" value="Voltage-gated potassium channels"/>
    <property type="match status" value="1"/>
</dbReference>
<dbReference type="EMBL" id="PXYV01000034">
    <property type="protein sequence ID" value="PSR21426.1"/>
    <property type="molecule type" value="Genomic_DNA"/>
</dbReference>
<reference evidence="5 6" key="1">
    <citation type="journal article" date="2014" name="BMC Genomics">
        <title>Comparison of environmental and isolate Sulfobacillus genomes reveals diverse carbon, sulfur, nitrogen, and hydrogen metabolisms.</title>
        <authorList>
            <person name="Justice N.B."/>
            <person name="Norman A."/>
            <person name="Brown C.T."/>
            <person name="Singh A."/>
            <person name="Thomas B.C."/>
            <person name="Banfield J.F."/>
        </authorList>
    </citation>
    <scope>NUCLEOTIDE SEQUENCE [LARGE SCALE GENOMIC DNA]</scope>
    <source>
        <strain evidence="5">AMDSBA3</strain>
    </source>
</reference>
<dbReference type="Gene3D" id="3.40.50.720">
    <property type="entry name" value="NAD(P)-binding Rossmann-like Domain"/>
    <property type="match status" value="1"/>
</dbReference>
<gene>
    <name evidence="5" type="ORF">C7B45_10770</name>
</gene>
<feature type="domain" description="RCK N-terminal" evidence="3">
    <location>
        <begin position="136"/>
        <end position="245"/>
    </location>
</feature>
<organism evidence="5 6">
    <name type="scientific">Sulfobacillus acidophilus</name>
    <dbReference type="NCBI Taxonomy" id="53633"/>
    <lineage>
        <taxon>Bacteria</taxon>
        <taxon>Bacillati</taxon>
        <taxon>Bacillota</taxon>
        <taxon>Clostridia</taxon>
        <taxon>Eubacteriales</taxon>
        <taxon>Clostridiales Family XVII. Incertae Sedis</taxon>
        <taxon>Sulfobacillus</taxon>
    </lineage>
</organism>
<dbReference type="PANTHER" id="PTHR43833:SF9">
    <property type="entry name" value="POTASSIUM CHANNEL PROTEIN YUGO-RELATED"/>
    <property type="match status" value="1"/>
</dbReference>
<evidence type="ECO:0008006" key="7">
    <source>
        <dbReference type="Google" id="ProtNLM"/>
    </source>
</evidence>
<proteinExistence type="predicted"/>
<evidence type="ECO:0000313" key="6">
    <source>
        <dbReference type="Proteomes" id="UP000241848"/>
    </source>
</evidence>
<dbReference type="Gene3D" id="1.10.287.70">
    <property type="match status" value="1"/>
</dbReference>
<keyword evidence="2" id="KW-1133">Transmembrane helix</keyword>